<organism evidence="10 11">
    <name type="scientific">Pseudarcicella hirudinis</name>
    <dbReference type="NCBI Taxonomy" id="1079859"/>
    <lineage>
        <taxon>Bacteria</taxon>
        <taxon>Pseudomonadati</taxon>
        <taxon>Bacteroidota</taxon>
        <taxon>Cytophagia</taxon>
        <taxon>Cytophagales</taxon>
        <taxon>Flectobacillaceae</taxon>
        <taxon>Pseudarcicella</taxon>
    </lineage>
</organism>
<dbReference type="PANTHER" id="PTHR11735:SF6">
    <property type="entry name" value="TRNA N6-ADENOSINE THREONYLCARBAMOYLTRANSFERASE, MITOCHONDRIAL"/>
    <property type="match status" value="1"/>
</dbReference>
<feature type="binding site" evidence="8">
    <location>
        <position position="113"/>
    </location>
    <ligand>
        <name>Fe cation</name>
        <dbReference type="ChEBI" id="CHEBI:24875"/>
    </ligand>
</feature>
<dbReference type="PANTHER" id="PTHR11735">
    <property type="entry name" value="TRNA N6-ADENOSINE THREONYLCARBAMOYLTRANSFERASE"/>
    <property type="match status" value="1"/>
</dbReference>
<comment type="function">
    <text evidence="8">Required for the formation of a threonylcarbamoyl group on adenosine at position 37 (t(6)A37) in tRNAs that read codons beginning with adenine. Is involved in the transfer of the threonylcarbamoyl moiety of threonylcarbamoyl-AMP (TC-AMP) to the N6 group of A37, together with TsaE and TsaB. TsaD likely plays a direct catalytic role in this reaction.</text>
</comment>
<keyword evidence="6 8" id="KW-0012">Acyltransferase</keyword>
<keyword evidence="2 8" id="KW-0808">Transferase</keyword>
<dbReference type="InterPro" id="IPR043129">
    <property type="entry name" value="ATPase_NBD"/>
</dbReference>
<dbReference type="FunFam" id="3.30.420.40:FF:000040">
    <property type="entry name" value="tRNA N6-adenosine threonylcarbamoyltransferase"/>
    <property type="match status" value="1"/>
</dbReference>
<dbReference type="PRINTS" id="PR00789">
    <property type="entry name" value="OSIALOPTASE"/>
</dbReference>
<evidence type="ECO:0000256" key="6">
    <source>
        <dbReference type="ARBA" id="ARBA00023315"/>
    </source>
</evidence>
<feature type="binding site" evidence="8">
    <location>
        <position position="178"/>
    </location>
    <ligand>
        <name>substrate</name>
    </ligand>
</feature>
<dbReference type="NCBIfam" id="TIGR03723">
    <property type="entry name" value="T6A_TsaD_YgjD"/>
    <property type="match status" value="1"/>
</dbReference>
<dbReference type="NCBIfam" id="TIGR00329">
    <property type="entry name" value="gcp_kae1"/>
    <property type="match status" value="1"/>
</dbReference>
<feature type="binding site" evidence="8">
    <location>
        <position position="273"/>
    </location>
    <ligand>
        <name>substrate</name>
    </ligand>
</feature>
<feature type="binding site" evidence="8">
    <location>
        <begin position="132"/>
        <end position="136"/>
    </location>
    <ligand>
        <name>substrate</name>
    </ligand>
</feature>
<evidence type="ECO:0000256" key="5">
    <source>
        <dbReference type="ARBA" id="ARBA00023004"/>
    </source>
</evidence>
<evidence type="ECO:0000256" key="8">
    <source>
        <dbReference type="HAMAP-Rule" id="MF_01445"/>
    </source>
</evidence>
<feature type="domain" description="Gcp-like" evidence="9">
    <location>
        <begin position="23"/>
        <end position="307"/>
    </location>
</feature>
<dbReference type="OrthoDB" id="9806197at2"/>
<comment type="subcellular location">
    <subcellularLocation>
        <location evidence="8">Cytoplasm</location>
    </subcellularLocation>
</comment>
<feature type="binding site" evidence="8">
    <location>
        <position position="165"/>
    </location>
    <ligand>
        <name>substrate</name>
    </ligand>
</feature>
<keyword evidence="1 8" id="KW-0963">Cytoplasm</keyword>
<dbReference type="PROSITE" id="PS01016">
    <property type="entry name" value="GLYCOPROTEASE"/>
    <property type="match status" value="1"/>
</dbReference>
<evidence type="ECO:0000256" key="7">
    <source>
        <dbReference type="ARBA" id="ARBA00048117"/>
    </source>
</evidence>
<proteinExistence type="inferred from homology"/>
<dbReference type="InterPro" id="IPR022450">
    <property type="entry name" value="TsaD"/>
</dbReference>
<dbReference type="CDD" id="cd24133">
    <property type="entry name" value="ASKHA_NBD_TsaD_bac"/>
    <property type="match status" value="1"/>
</dbReference>
<keyword evidence="3 8" id="KW-0819">tRNA processing</keyword>
<gene>
    <name evidence="8" type="primary">tsaD</name>
    <name evidence="10" type="ORF">SAMN04515674_10792</name>
</gene>
<comment type="catalytic activity">
    <reaction evidence="7 8">
        <text>L-threonylcarbamoyladenylate + adenosine(37) in tRNA = N(6)-L-threonylcarbamoyladenosine(37) in tRNA + AMP + H(+)</text>
        <dbReference type="Rhea" id="RHEA:37059"/>
        <dbReference type="Rhea" id="RHEA-COMP:10162"/>
        <dbReference type="Rhea" id="RHEA-COMP:10163"/>
        <dbReference type="ChEBI" id="CHEBI:15378"/>
        <dbReference type="ChEBI" id="CHEBI:73682"/>
        <dbReference type="ChEBI" id="CHEBI:74411"/>
        <dbReference type="ChEBI" id="CHEBI:74418"/>
        <dbReference type="ChEBI" id="CHEBI:456215"/>
        <dbReference type="EC" id="2.3.1.234"/>
    </reaction>
</comment>
<evidence type="ECO:0000313" key="11">
    <source>
        <dbReference type="Proteomes" id="UP000199306"/>
    </source>
</evidence>
<evidence type="ECO:0000256" key="4">
    <source>
        <dbReference type="ARBA" id="ARBA00022723"/>
    </source>
</evidence>
<feature type="binding site" evidence="8">
    <location>
        <position position="301"/>
    </location>
    <ligand>
        <name>Fe cation</name>
        <dbReference type="ChEBI" id="CHEBI:24875"/>
    </ligand>
</feature>
<dbReference type="RefSeq" id="WP_092017723.1">
    <property type="nucleotide sequence ID" value="NZ_FOXH01000007.1"/>
</dbReference>
<evidence type="ECO:0000256" key="1">
    <source>
        <dbReference type="ARBA" id="ARBA00022490"/>
    </source>
</evidence>
<dbReference type="STRING" id="1079859.SAMN04515674_10792"/>
<dbReference type="GO" id="GO:0061711">
    <property type="term" value="F:tRNA N(6)-L-threonylcarbamoyladenine synthase activity"/>
    <property type="evidence" value="ECO:0007669"/>
    <property type="project" value="UniProtKB-EC"/>
</dbReference>
<name>A0A1I5UBI0_9BACT</name>
<dbReference type="EMBL" id="FOXH01000007">
    <property type="protein sequence ID" value="SFP92582.1"/>
    <property type="molecule type" value="Genomic_DNA"/>
</dbReference>
<dbReference type="GO" id="GO:0002949">
    <property type="term" value="P:tRNA threonylcarbamoyladenosine modification"/>
    <property type="evidence" value="ECO:0007669"/>
    <property type="project" value="UniProtKB-UniRule"/>
</dbReference>
<keyword evidence="4 8" id="KW-0479">Metal-binding</keyword>
<keyword evidence="11" id="KW-1185">Reference proteome</keyword>
<reference evidence="10 11" key="1">
    <citation type="submission" date="2016-10" db="EMBL/GenBank/DDBJ databases">
        <authorList>
            <person name="de Groot N.N."/>
        </authorList>
    </citation>
    <scope>NUCLEOTIDE SEQUENCE [LARGE SCALE GENOMIC DNA]</scope>
    <source>
        <strain evidence="11">E92,LMG 26720,CCM 7988</strain>
    </source>
</reference>
<dbReference type="Pfam" id="PF00814">
    <property type="entry name" value="TsaD"/>
    <property type="match status" value="1"/>
</dbReference>
<evidence type="ECO:0000256" key="2">
    <source>
        <dbReference type="ARBA" id="ARBA00022679"/>
    </source>
</evidence>
<sequence>MTILAIESSCDESSAAVIINGKLHSNIVATQLIHTEWGGVVPELASRAHQQYIVPVVIEALQKANITKNDLNAIAFTRGPGLLGALLVGTSFAKSLALGLNIPLIDVNHMQAHVLAHFIDDPAPKFPFLCLTVSGGHTQIVLVRAPLDMEIIGQTQDDAVGEAFDKTAKLLNLPYPGGPLIDKKAKEGNPERFEFPMVEMPGLNYSFSGIKTAFLYFLQRETRQNPDFIEENINDICASMQATLIRILLQKLRKAARQYKINEIAIAGGVSANSGLRSALQKMGETENWNIYIPQFQYCTDNAGMIAMAAHFKAEKGEFCSQEVSPMPRMEW</sequence>
<dbReference type="Proteomes" id="UP000199306">
    <property type="component" value="Unassembled WGS sequence"/>
</dbReference>
<comment type="similarity">
    <text evidence="8">Belongs to the KAE1 / TsaD family.</text>
</comment>
<evidence type="ECO:0000256" key="3">
    <source>
        <dbReference type="ARBA" id="ARBA00022694"/>
    </source>
</evidence>
<protein>
    <recommendedName>
        <fullName evidence="8">tRNA N6-adenosine threonylcarbamoyltransferase</fullName>
        <ecNumber evidence="8">2.3.1.234</ecNumber>
    </recommendedName>
    <alternativeName>
        <fullName evidence="8">N6-L-threonylcarbamoyladenine synthase</fullName>
        <shortName evidence="8">t(6)A synthase</shortName>
    </alternativeName>
    <alternativeName>
        <fullName evidence="8">t(6)A37 threonylcarbamoyladenosine biosynthesis protein TsaD</fullName>
    </alternativeName>
    <alternativeName>
        <fullName evidence="8">tRNA threonylcarbamoyladenosine biosynthesis protein TsaD</fullName>
    </alternativeName>
</protein>
<dbReference type="InterPro" id="IPR017861">
    <property type="entry name" value="KAE1/TsaD"/>
</dbReference>
<evidence type="ECO:0000259" key="9">
    <source>
        <dbReference type="Pfam" id="PF00814"/>
    </source>
</evidence>
<feature type="binding site" evidence="8">
    <location>
        <position position="182"/>
    </location>
    <ligand>
        <name>substrate</name>
    </ligand>
</feature>
<dbReference type="Gene3D" id="3.30.420.40">
    <property type="match status" value="2"/>
</dbReference>
<dbReference type="GO" id="GO:0005506">
    <property type="term" value="F:iron ion binding"/>
    <property type="evidence" value="ECO:0007669"/>
    <property type="project" value="UniProtKB-UniRule"/>
</dbReference>
<dbReference type="EC" id="2.3.1.234" evidence="8"/>
<feature type="binding site" evidence="8">
    <location>
        <position position="109"/>
    </location>
    <ligand>
        <name>Fe cation</name>
        <dbReference type="ChEBI" id="CHEBI:24875"/>
    </ligand>
</feature>
<dbReference type="GO" id="GO:0005737">
    <property type="term" value="C:cytoplasm"/>
    <property type="evidence" value="ECO:0007669"/>
    <property type="project" value="UniProtKB-SubCell"/>
</dbReference>
<keyword evidence="5 8" id="KW-0408">Iron</keyword>
<accession>A0A1I5UBI0</accession>
<dbReference type="InterPro" id="IPR000905">
    <property type="entry name" value="Gcp-like_dom"/>
</dbReference>
<dbReference type="InterPro" id="IPR017860">
    <property type="entry name" value="Peptidase_M22_CS"/>
</dbReference>
<dbReference type="SUPFAM" id="SSF53067">
    <property type="entry name" value="Actin-like ATPase domain"/>
    <property type="match status" value="1"/>
</dbReference>
<dbReference type="HAMAP" id="MF_01445">
    <property type="entry name" value="TsaD"/>
    <property type="match status" value="1"/>
</dbReference>
<evidence type="ECO:0000313" key="10">
    <source>
        <dbReference type="EMBL" id="SFP92582.1"/>
    </source>
</evidence>
<dbReference type="AlphaFoldDB" id="A0A1I5UBI0"/>
<comment type="cofactor">
    <cofactor evidence="8">
        <name>Fe(2+)</name>
        <dbReference type="ChEBI" id="CHEBI:29033"/>
    </cofactor>
    <text evidence="8">Binds 1 Fe(2+) ion per subunit.</text>
</comment>